<sequence>MWTENCTRLVRHVGLVRVAWWGYGHVDSQPVHMTANKAGVRAPAVRINVIQVSRKGCSPTVTATKFVTLHRPWWHYDGIHLLLIYAVVQEILILLIANEKLALRCFIAL</sequence>
<keyword evidence="1" id="KW-0812">Transmembrane</keyword>
<dbReference type="AlphaFoldDB" id="A0AAV7PH73"/>
<protein>
    <submittedName>
        <fullName evidence="2">Uncharacterized protein</fullName>
    </submittedName>
</protein>
<keyword evidence="1" id="KW-1133">Transmembrane helix</keyword>
<accession>A0AAV7PH73</accession>
<evidence type="ECO:0000313" key="3">
    <source>
        <dbReference type="Proteomes" id="UP001066276"/>
    </source>
</evidence>
<gene>
    <name evidence="2" type="ORF">NDU88_004607</name>
</gene>
<keyword evidence="3" id="KW-1185">Reference proteome</keyword>
<comment type="caution">
    <text evidence="2">The sequence shown here is derived from an EMBL/GenBank/DDBJ whole genome shotgun (WGS) entry which is preliminary data.</text>
</comment>
<proteinExistence type="predicted"/>
<keyword evidence="1" id="KW-0472">Membrane</keyword>
<organism evidence="2 3">
    <name type="scientific">Pleurodeles waltl</name>
    <name type="common">Iberian ribbed newt</name>
    <dbReference type="NCBI Taxonomy" id="8319"/>
    <lineage>
        <taxon>Eukaryota</taxon>
        <taxon>Metazoa</taxon>
        <taxon>Chordata</taxon>
        <taxon>Craniata</taxon>
        <taxon>Vertebrata</taxon>
        <taxon>Euteleostomi</taxon>
        <taxon>Amphibia</taxon>
        <taxon>Batrachia</taxon>
        <taxon>Caudata</taxon>
        <taxon>Salamandroidea</taxon>
        <taxon>Salamandridae</taxon>
        <taxon>Pleurodelinae</taxon>
        <taxon>Pleurodeles</taxon>
    </lineage>
</organism>
<evidence type="ECO:0000256" key="1">
    <source>
        <dbReference type="SAM" id="Phobius"/>
    </source>
</evidence>
<name>A0AAV7PH73_PLEWA</name>
<reference evidence="2" key="1">
    <citation type="journal article" date="2022" name="bioRxiv">
        <title>Sequencing and chromosome-scale assembly of the giantPleurodeles waltlgenome.</title>
        <authorList>
            <person name="Brown T."/>
            <person name="Elewa A."/>
            <person name="Iarovenko S."/>
            <person name="Subramanian E."/>
            <person name="Araus A.J."/>
            <person name="Petzold A."/>
            <person name="Susuki M."/>
            <person name="Suzuki K.-i.T."/>
            <person name="Hayashi T."/>
            <person name="Toyoda A."/>
            <person name="Oliveira C."/>
            <person name="Osipova E."/>
            <person name="Leigh N.D."/>
            <person name="Simon A."/>
            <person name="Yun M.H."/>
        </authorList>
    </citation>
    <scope>NUCLEOTIDE SEQUENCE</scope>
    <source>
        <strain evidence="2">20211129_DDA</strain>
        <tissue evidence="2">Liver</tissue>
    </source>
</reference>
<feature type="transmembrane region" description="Helical" evidence="1">
    <location>
        <begin position="78"/>
        <end position="97"/>
    </location>
</feature>
<dbReference type="EMBL" id="JANPWB010000011">
    <property type="protein sequence ID" value="KAJ1126199.1"/>
    <property type="molecule type" value="Genomic_DNA"/>
</dbReference>
<evidence type="ECO:0000313" key="2">
    <source>
        <dbReference type="EMBL" id="KAJ1126199.1"/>
    </source>
</evidence>
<dbReference type="Proteomes" id="UP001066276">
    <property type="component" value="Chromosome 7"/>
</dbReference>